<dbReference type="GO" id="GO:0004748">
    <property type="term" value="F:ribonucleoside-diphosphate reductase activity, thioredoxin disulfide as acceptor"/>
    <property type="evidence" value="ECO:0007669"/>
    <property type="project" value="UniProtKB-EC"/>
</dbReference>
<dbReference type="NCBIfam" id="TIGR02506">
    <property type="entry name" value="NrdE_NrdA"/>
    <property type="match status" value="1"/>
</dbReference>
<keyword evidence="3 8" id="KW-0547">Nucleotide-binding</keyword>
<dbReference type="AlphaFoldDB" id="A0A9P0DWU6"/>
<dbReference type="InterPro" id="IPR039718">
    <property type="entry name" value="Rrm1"/>
</dbReference>
<evidence type="ECO:0000256" key="1">
    <source>
        <dbReference type="ARBA" id="ARBA00010406"/>
    </source>
</evidence>
<dbReference type="InterPro" id="IPR005144">
    <property type="entry name" value="ATP-cone_dom"/>
</dbReference>
<evidence type="ECO:0000256" key="6">
    <source>
        <dbReference type="ARBA" id="ARBA00023116"/>
    </source>
</evidence>
<evidence type="ECO:0000259" key="11">
    <source>
        <dbReference type="PROSITE" id="PS51161"/>
    </source>
</evidence>
<evidence type="ECO:0000256" key="2">
    <source>
        <dbReference type="ARBA" id="ARBA00022533"/>
    </source>
</evidence>
<dbReference type="InterPro" id="IPR008926">
    <property type="entry name" value="RNR_R1-su_N"/>
</dbReference>
<evidence type="ECO:0000256" key="3">
    <source>
        <dbReference type="ARBA" id="ARBA00022741"/>
    </source>
</evidence>
<dbReference type="Pfam" id="PF00317">
    <property type="entry name" value="Ribonuc_red_lgN"/>
    <property type="match status" value="1"/>
</dbReference>
<dbReference type="InterPro" id="IPR013346">
    <property type="entry name" value="NrdE_NrdA_C"/>
</dbReference>
<dbReference type="EC" id="1.17.4.1" evidence="9"/>
<evidence type="ECO:0000313" key="13">
    <source>
        <dbReference type="Proteomes" id="UP001153737"/>
    </source>
</evidence>
<dbReference type="InterPro" id="IPR000788">
    <property type="entry name" value="RNR_lg_C"/>
</dbReference>
<proteinExistence type="inferred from homology"/>
<dbReference type="EMBL" id="OU896712">
    <property type="protein sequence ID" value="CAH1173591.1"/>
    <property type="molecule type" value="Genomic_DNA"/>
</dbReference>
<dbReference type="GO" id="GO:0005524">
    <property type="term" value="F:ATP binding"/>
    <property type="evidence" value="ECO:0007669"/>
    <property type="project" value="UniProtKB-UniRule"/>
</dbReference>
<evidence type="ECO:0000256" key="8">
    <source>
        <dbReference type="PROSITE-ProRule" id="PRU00492"/>
    </source>
</evidence>
<sequence length="812" mass="91027">MVSKPTGRMYVFKRGGRKEEVHLDKITSRIQKLCYGLNMDVVDPVSITLKVVNGVYSGVTTTELDTLAAETAITKSGEHPDYATLAARIAISNLHKETKKQFTEVIDDLYDPDNEEQLPAISEDIYQIITQHTDRLNACIIYDRDFSYSYFGFKILEQSFLKRINGKVVERPQHMLMRIAINIHRDDIDSVIATYNLLSERYYMHTTHTLFSAASPKAQLCSSFLMMMPDDSIDGIFKCVTNCGIISKHGGSIGVNIHNIRAKGTYIAGTNGVSNGLVPMLGVFDHVALFTMDVSTKSTAKLSIYLEPWHADTFEFLNLRKPTGKDEIRARDLSYAMWIPDLFMKRVEANGIWSLMCPHQCPGLADSWGPEFETLYEKYESEGKFVRQVQAQDLWKAMIVSQSETGGPSMLYKDACNRLSNQKHCGTVRGGSFDAEVVAYTAPEEIAVCCQASIAVDMFVSADRKSFDFASLMNVTKVVTKNLDKMIDANYYVLPAEKSASLKHRPIGIGIQGLADAFILLKMPFSSEQAALLNKQIFETIYYGALEASSELAEVNGQYPSYTGSPVSEGKLQFDMWGIEPTDLWNWTQLREKIKTKGVRNSLLVAQLSTTTASQILGDSDSVEPYRAYVTSMKVSSGEFQVVNHHLLRDLTDRGLWGESMRNEIIANQGSIQNISEVPDDLKEIYKTSWEISQKVILNMAADRAPFIDQSQNLNIHIERPSYGALSSMHFYGWKKGLKTGMGQLRDKPVLKTVNMLAGKVQSVLQIQKHGDSEEIDELEEIRKKQEEEEDKNMASLVCSLKNPEACEMCGS</sequence>
<feature type="domain" description="ATP-cone" evidence="11">
    <location>
        <begin position="9"/>
        <end position="100"/>
    </location>
</feature>
<dbReference type="SUPFAM" id="SSF51998">
    <property type="entry name" value="PFL-like glycyl radical enzymes"/>
    <property type="match status" value="1"/>
</dbReference>
<evidence type="ECO:0000256" key="4">
    <source>
        <dbReference type="ARBA" id="ARBA00022840"/>
    </source>
</evidence>
<name>A0A9P0DWU6_PHACE</name>
<keyword evidence="13" id="KW-1185">Reference proteome</keyword>
<dbReference type="PRINTS" id="PR01183">
    <property type="entry name" value="RIBORDTASEM1"/>
</dbReference>
<dbReference type="OrthoDB" id="3000483at2759"/>
<keyword evidence="4 8" id="KW-0067">ATP-binding</keyword>
<evidence type="ECO:0000256" key="5">
    <source>
        <dbReference type="ARBA" id="ARBA00023002"/>
    </source>
</evidence>
<keyword evidence="2" id="KW-0021">Allosteric enzyme</keyword>
<reference evidence="12" key="1">
    <citation type="submission" date="2022-01" db="EMBL/GenBank/DDBJ databases">
        <authorList>
            <person name="King R."/>
        </authorList>
    </citation>
    <scope>NUCLEOTIDE SEQUENCE</scope>
</reference>
<evidence type="ECO:0000256" key="7">
    <source>
        <dbReference type="ARBA" id="ARBA00024942"/>
    </source>
</evidence>
<reference evidence="12" key="2">
    <citation type="submission" date="2022-10" db="EMBL/GenBank/DDBJ databases">
        <authorList>
            <consortium name="ENA_rothamsted_submissions"/>
            <consortium name="culmorum"/>
            <person name="King R."/>
        </authorList>
    </citation>
    <scope>NUCLEOTIDE SEQUENCE</scope>
</reference>
<evidence type="ECO:0000256" key="9">
    <source>
        <dbReference type="RuleBase" id="RU003410"/>
    </source>
</evidence>
<dbReference type="Proteomes" id="UP001153737">
    <property type="component" value="Chromosome 6"/>
</dbReference>
<accession>A0A9P0DWU6</accession>
<protein>
    <recommendedName>
        <fullName evidence="9">Ribonucleoside-diphosphate reductase</fullName>
        <ecNumber evidence="9">1.17.4.1</ecNumber>
    </recommendedName>
</protein>
<dbReference type="GO" id="GO:0009263">
    <property type="term" value="P:deoxyribonucleotide biosynthetic process"/>
    <property type="evidence" value="ECO:0007669"/>
    <property type="project" value="UniProtKB-KW"/>
</dbReference>
<comment type="similarity">
    <text evidence="1 9">Belongs to the ribonucleoside diphosphate reductase large chain family.</text>
</comment>
<keyword evidence="10" id="KW-0175">Coiled coil</keyword>
<dbReference type="PANTHER" id="PTHR11573">
    <property type="entry name" value="RIBONUCLEOSIDE-DIPHOSPHATE REDUCTASE LARGE CHAIN"/>
    <property type="match status" value="1"/>
</dbReference>
<dbReference type="Gene3D" id="3.20.70.20">
    <property type="match status" value="1"/>
</dbReference>
<feature type="coiled-coil region" evidence="10">
    <location>
        <begin position="769"/>
        <end position="796"/>
    </location>
</feature>
<comment type="function">
    <text evidence="7 9">Provides the precursors necessary for DNA synthesis. Catalyzes the biosynthesis of deoxyribonucleotides from the corresponding ribonucleotides.</text>
</comment>
<keyword evidence="5 9" id="KW-0560">Oxidoreductase</keyword>
<dbReference type="SUPFAM" id="SSF48168">
    <property type="entry name" value="R1 subunit of ribonucleotide reductase, N-terminal domain"/>
    <property type="match status" value="1"/>
</dbReference>
<dbReference type="PROSITE" id="PS51161">
    <property type="entry name" value="ATP_CONE"/>
    <property type="match status" value="1"/>
</dbReference>
<dbReference type="InterPro" id="IPR013509">
    <property type="entry name" value="RNR_lsu_N"/>
</dbReference>
<keyword evidence="6 9" id="KW-0215">Deoxyribonucleotide synthesis</keyword>
<comment type="catalytic activity">
    <reaction evidence="9">
        <text>a 2'-deoxyribonucleoside 5'-diphosphate + [thioredoxin]-disulfide + H2O = a ribonucleoside 5'-diphosphate + [thioredoxin]-dithiol</text>
        <dbReference type="Rhea" id="RHEA:23252"/>
        <dbReference type="Rhea" id="RHEA-COMP:10698"/>
        <dbReference type="Rhea" id="RHEA-COMP:10700"/>
        <dbReference type="ChEBI" id="CHEBI:15377"/>
        <dbReference type="ChEBI" id="CHEBI:29950"/>
        <dbReference type="ChEBI" id="CHEBI:50058"/>
        <dbReference type="ChEBI" id="CHEBI:57930"/>
        <dbReference type="ChEBI" id="CHEBI:73316"/>
        <dbReference type="EC" id="1.17.4.1"/>
    </reaction>
</comment>
<dbReference type="PANTHER" id="PTHR11573:SF6">
    <property type="entry name" value="RIBONUCLEOSIDE-DIPHOSPHATE REDUCTASE LARGE SUBUNIT"/>
    <property type="match status" value="1"/>
</dbReference>
<evidence type="ECO:0000313" key="12">
    <source>
        <dbReference type="EMBL" id="CAH1173591.1"/>
    </source>
</evidence>
<dbReference type="GO" id="GO:0005971">
    <property type="term" value="C:ribonucleoside-diphosphate reductase complex"/>
    <property type="evidence" value="ECO:0007669"/>
    <property type="project" value="TreeGrafter"/>
</dbReference>
<gene>
    <name evidence="12" type="ORF">PHAECO_LOCUS10202</name>
</gene>
<dbReference type="Pfam" id="PF02867">
    <property type="entry name" value="Ribonuc_red_lgC"/>
    <property type="match status" value="1"/>
</dbReference>
<evidence type="ECO:0000256" key="10">
    <source>
        <dbReference type="SAM" id="Coils"/>
    </source>
</evidence>
<dbReference type="Pfam" id="PF03477">
    <property type="entry name" value="ATP-cone"/>
    <property type="match status" value="1"/>
</dbReference>
<organism evidence="12 13">
    <name type="scientific">Phaedon cochleariae</name>
    <name type="common">Mustard beetle</name>
    <dbReference type="NCBI Taxonomy" id="80249"/>
    <lineage>
        <taxon>Eukaryota</taxon>
        <taxon>Metazoa</taxon>
        <taxon>Ecdysozoa</taxon>
        <taxon>Arthropoda</taxon>
        <taxon>Hexapoda</taxon>
        <taxon>Insecta</taxon>
        <taxon>Pterygota</taxon>
        <taxon>Neoptera</taxon>
        <taxon>Endopterygota</taxon>
        <taxon>Coleoptera</taxon>
        <taxon>Polyphaga</taxon>
        <taxon>Cucujiformia</taxon>
        <taxon>Chrysomeloidea</taxon>
        <taxon>Chrysomelidae</taxon>
        <taxon>Chrysomelinae</taxon>
        <taxon>Chrysomelini</taxon>
        <taxon>Phaedon</taxon>
    </lineage>
</organism>